<organism evidence="1 2">
    <name type="scientific">Tumebacillus avium</name>
    <dbReference type="NCBI Taxonomy" id="1903704"/>
    <lineage>
        <taxon>Bacteria</taxon>
        <taxon>Bacillati</taxon>
        <taxon>Bacillota</taxon>
        <taxon>Bacilli</taxon>
        <taxon>Bacillales</taxon>
        <taxon>Alicyclobacillaceae</taxon>
        <taxon>Tumebacillus</taxon>
    </lineage>
</organism>
<dbReference type="Proteomes" id="UP000195437">
    <property type="component" value="Chromosome"/>
</dbReference>
<dbReference type="EMBL" id="CP021434">
    <property type="protein sequence ID" value="ARU63534.1"/>
    <property type="molecule type" value="Genomic_DNA"/>
</dbReference>
<proteinExistence type="predicted"/>
<dbReference type="InterPro" id="IPR012347">
    <property type="entry name" value="Ferritin-like"/>
</dbReference>
<dbReference type="RefSeq" id="WP_087458870.1">
    <property type="nucleotide sequence ID" value="NZ_CP021434.1"/>
</dbReference>
<name>A0A1Y0IW18_9BACL</name>
<dbReference type="InterPro" id="IPR021617">
    <property type="entry name" value="DUF3231"/>
</dbReference>
<reference evidence="2" key="1">
    <citation type="submission" date="2017-05" db="EMBL/GenBank/DDBJ databases">
        <authorList>
            <person name="Sung H."/>
        </authorList>
    </citation>
    <scope>NUCLEOTIDE SEQUENCE [LARGE SCALE GENOMIC DNA]</scope>
    <source>
        <strain evidence="2">AR23208</strain>
    </source>
</reference>
<dbReference type="KEGG" id="tum:CBW65_22890"/>
<keyword evidence="2" id="KW-1185">Reference proteome</keyword>
<evidence type="ECO:0000313" key="1">
    <source>
        <dbReference type="EMBL" id="ARU63534.1"/>
    </source>
</evidence>
<protein>
    <recommendedName>
        <fullName evidence="3">DUF3231 domain-containing protein</fullName>
    </recommendedName>
</protein>
<evidence type="ECO:0008006" key="3">
    <source>
        <dbReference type="Google" id="ProtNLM"/>
    </source>
</evidence>
<sequence>MNILETLAGMLKHTVGEDPPAPLHVGEVMYLWTYLAMVDEVVSYLDSAMHMTTDQDLIQNMQDCKSNCHDQHNRLTAFMLKEGVPLPPTSEEKPKSNPNAVPLGVKLTDDEIANGLAAKTAASIMTCAAGITTSVRIDVGIMWTTCQVEKMEYGSKLRMMMQKRGWLKVPPYYYPPGMPERR</sequence>
<dbReference type="AlphaFoldDB" id="A0A1Y0IW18"/>
<dbReference type="Gene3D" id="1.20.1260.10">
    <property type="match status" value="1"/>
</dbReference>
<dbReference type="OrthoDB" id="1934429at2"/>
<dbReference type="Pfam" id="PF11553">
    <property type="entry name" value="DUF3231"/>
    <property type="match status" value="1"/>
</dbReference>
<evidence type="ECO:0000313" key="2">
    <source>
        <dbReference type="Proteomes" id="UP000195437"/>
    </source>
</evidence>
<accession>A0A1Y0IW18</accession>
<gene>
    <name evidence="1" type="ORF">CBW65_22890</name>
</gene>